<keyword evidence="5" id="KW-1185">Reference proteome</keyword>
<dbReference type="InterPro" id="IPR014051">
    <property type="entry name" value="Phosphoesterase_HXTX"/>
</dbReference>
<evidence type="ECO:0000256" key="1">
    <source>
        <dbReference type="ARBA" id="ARBA00022801"/>
    </source>
</evidence>
<proteinExistence type="inferred from homology"/>
<comment type="catalytic activity">
    <reaction evidence="2">
        <text>a 3'-end 2',3'-cyclophospho-ribonucleotide-RNA + H2O = a 3'-end 2'-phospho-ribonucleotide-RNA + H(+)</text>
        <dbReference type="Rhea" id="RHEA:11828"/>
        <dbReference type="Rhea" id="RHEA-COMP:10464"/>
        <dbReference type="Rhea" id="RHEA-COMP:17353"/>
        <dbReference type="ChEBI" id="CHEBI:15377"/>
        <dbReference type="ChEBI" id="CHEBI:15378"/>
        <dbReference type="ChEBI" id="CHEBI:83064"/>
        <dbReference type="ChEBI" id="CHEBI:173113"/>
        <dbReference type="EC" id="3.1.4.58"/>
    </reaction>
</comment>
<feature type="domain" description="Phosphoesterase HXTX" evidence="3">
    <location>
        <begin position="16"/>
        <end position="90"/>
    </location>
</feature>
<feature type="active site" description="Proton donor" evidence="2">
    <location>
        <position position="44"/>
    </location>
</feature>
<feature type="short sequence motif" description="HXTX 2" evidence="2">
    <location>
        <begin position="126"/>
        <end position="129"/>
    </location>
</feature>
<dbReference type="Proteomes" id="UP000760480">
    <property type="component" value="Unassembled WGS sequence"/>
</dbReference>
<sequence length="176" mass="19805">MCAPTEDERRLFLALWPSDAERRQLAELAAAVAGRRRVRDANLHLTLVFLGATNAARLAAYEAALTDLAVPSLELILDRYGYWPRPRILWLGSSHTPPELYELVAELHRRLRGCGFTPERRAFQAHITLARKFSGPAPTQPPVAPIRWRVNEVALVESQSSPEGSRYRVLCRWPGG</sequence>
<dbReference type="PANTHER" id="PTHR35561">
    <property type="entry name" value="RNA 2',3'-CYCLIC PHOSPHODIESTERASE"/>
    <property type="match status" value="1"/>
</dbReference>
<comment type="function">
    <text evidence="2">Hydrolyzes RNA 2',3'-cyclic phosphodiester to an RNA 2'-phosphomonoester.</text>
</comment>
<dbReference type="NCBIfam" id="TIGR02258">
    <property type="entry name" value="2_5_ligase"/>
    <property type="match status" value="1"/>
</dbReference>
<gene>
    <name evidence="4" type="primary">thpR</name>
    <name evidence="4" type="ORF">E4P82_18000</name>
</gene>
<dbReference type="Gene3D" id="3.90.1140.10">
    <property type="entry name" value="Cyclic phosphodiesterase"/>
    <property type="match status" value="1"/>
</dbReference>
<dbReference type="InterPro" id="IPR009097">
    <property type="entry name" value="Cyclic_Pdiesterase"/>
</dbReference>
<reference evidence="4 5" key="1">
    <citation type="submission" date="2019-03" db="EMBL/GenBank/DDBJ databases">
        <title>Metabolic reconstructions from genomes of highly enriched 'Candidatus Accumulibacter' and 'Candidatus Competibacter' bioreactor populations.</title>
        <authorList>
            <person name="Annavajhala M.K."/>
            <person name="Welles L."/>
            <person name="Abbas B."/>
            <person name="Sorokin D."/>
            <person name="Park H."/>
            <person name="Van Loosdrecht M."/>
            <person name="Chandran K."/>
        </authorList>
    </citation>
    <scope>NUCLEOTIDE SEQUENCE [LARGE SCALE GENOMIC DNA]</scope>
    <source>
        <strain evidence="4 5">SBR_G</strain>
    </source>
</reference>
<evidence type="ECO:0000313" key="5">
    <source>
        <dbReference type="Proteomes" id="UP000760480"/>
    </source>
</evidence>
<accession>A0ABX1TRD0</accession>
<name>A0ABX1TRD0_9GAMM</name>
<comment type="similarity">
    <text evidence="2">Belongs to the 2H phosphoesterase superfamily. ThpR family.</text>
</comment>
<feature type="short sequence motif" description="HXTX 1" evidence="2">
    <location>
        <begin position="44"/>
        <end position="47"/>
    </location>
</feature>
<dbReference type="PANTHER" id="PTHR35561:SF1">
    <property type="entry name" value="RNA 2',3'-CYCLIC PHOSPHODIESTERASE"/>
    <property type="match status" value="1"/>
</dbReference>
<dbReference type="RefSeq" id="WP_169250185.1">
    <property type="nucleotide sequence ID" value="NZ_SPMZ01000069.1"/>
</dbReference>
<evidence type="ECO:0000256" key="2">
    <source>
        <dbReference type="HAMAP-Rule" id="MF_01940"/>
    </source>
</evidence>
<organism evidence="4 5">
    <name type="scientific">Candidatus Competibacter phosphatis</name>
    <dbReference type="NCBI Taxonomy" id="221280"/>
    <lineage>
        <taxon>Bacteria</taxon>
        <taxon>Pseudomonadati</taxon>
        <taxon>Pseudomonadota</taxon>
        <taxon>Gammaproteobacteria</taxon>
        <taxon>Candidatus Competibacteraceae</taxon>
        <taxon>Candidatus Competibacter</taxon>
    </lineage>
</organism>
<dbReference type="SUPFAM" id="SSF55144">
    <property type="entry name" value="LigT-like"/>
    <property type="match status" value="1"/>
</dbReference>
<feature type="domain" description="Phosphoesterase HXTX" evidence="3">
    <location>
        <begin position="93"/>
        <end position="166"/>
    </location>
</feature>
<comment type="caution">
    <text evidence="4">The sequence shown here is derived from an EMBL/GenBank/DDBJ whole genome shotgun (WGS) entry which is preliminary data.</text>
</comment>
<feature type="active site" description="Proton acceptor" evidence="2">
    <location>
        <position position="126"/>
    </location>
</feature>
<evidence type="ECO:0000259" key="3">
    <source>
        <dbReference type="Pfam" id="PF02834"/>
    </source>
</evidence>
<dbReference type="Pfam" id="PF02834">
    <property type="entry name" value="LigT_PEase"/>
    <property type="match status" value="2"/>
</dbReference>
<dbReference type="EMBL" id="SPMZ01000069">
    <property type="protein sequence ID" value="NMQ20915.1"/>
    <property type="molecule type" value="Genomic_DNA"/>
</dbReference>
<dbReference type="InterPro" id="IPR004175">
    <property type="entry name" value="RNA_CPDase"/>
</dbReference>
<keyword evidence="1 2" id="KW-0378">Hydrolase</keyword>
<evidence type="ECO:0000313" key="4">
    <source>
        <dbReference type="EMBL" id="NMQ20915.1"/>
    </source>
</evidence>
<protein>
    <recommendedName>
        <fullName evidence="2">RNA 2',3'-cyclic phosphodiesterase</fullName>
        <shortName evidence="2">RNA 2',3'-CPDase</shortName>
        <ecNumber evidence="2">3.1.4.58</ecNumber>
    </recommendedName>
</protein>
<dbReference type="EC" id="3.1.4.58" evidence="2"/>
<dbReference type="HAMAP" id="MF_01940">
    <property type="entry name" value="RNA_CPDase"/>
    <property type="match status" value="1"/>
</dbReference>